<evidence type="ECO:0000256" key="1">
    <source>
        <dbReference type="SAM" id="SignalP"/>
    </source>
</evidence>
<keyword evidence="1" id="KW-0732">Signal</keyword>
<proteinExistence type="predicted"/>
<dbReference type="EMBL" id="JAGTXB010000019">
    <property type="protein sequence ID" value="MBS0031028.1"/>
    <property type="molecule type" value="Genomic_DNA"/>
</dbReference>
<evidence type="ECO:0000313" key="2">
    <source>
        <dbReference type="EMBL" id="MBS0031028.1"/>
    </source>
</evidence>
<feature type="chain" id="PRO_5045798175" description="Outer membrane protein beta-barrel domain-containing protein" evidence="1">
    <location>
        <begin position="21"/>
        <end position="295"/>
    </location>
</feature>
<dbReference type="RefSeq" id="WP_211976166.1">
    <property type="nucleotide sequence ID" value="NZ_CBFHAM010000010.1"/>
</dbReference>
<comment type="caution">
    <text evidence="2">The sequence shown here is derived from an EMBL/GenBank/DDBJ whole genome shotgun (WGS) entry which is preliminary data.</text>
</comment>
<dbReference type="Proteomes" id="UP000676386">
    <property type="component" value="Unassembled WGS sequence"/>
</dbReference>
<evidence type="ECO:0008006" key="4">
    <source>
        <dbReference type="Google" id="ProtNLM"/>
    </source>
</evidence>
<accession>A0ABS5J728</accession>
<reference evidence="2 3" key="1">
    <citation type="submission" date="2021-04" db="EMBL/GenBank/DDBJ databases">
        <title>Chitinophaga sp. nov., isolated from the rhizosphere soil.</title>
        <authorList>
            <person name="He S."/>
        </authorList>
    </citation>
    <scope>NUCLEOTIDE SEQUENCE [LARGE SCALE GENOMIC DNA]</scope>
    <source>
        <strain evidence="2 3">2R12</strain>
    </source>
</reference>
<keyword evidence="3" id="KW-1185">Reference proteome</keyword>
<evidence type="ECO:0000313" key="3">
    <source>
        <dbReference type="Proteomes" id="UP000676386"/>
    </source>
</evidence>
<sequence length="295" mass="32398">MRYALILAFLAGLCHMSVRAQTDTTQASVTAQNDTAQTGQKKITFTLGALYSNNASYYGQTATAAMPYVAASGVLQLPCGIYFSSTAYRLLNDTAHFVSATSAGAGISFSIGKKLTADLAYSHTFYPTNSSFLQAANPDNATASLKYKYWMTTGIQADYAFGKQQDIFVTLSTEKLIQLGSFSKTKDLVTITPSIDVVAGTQHFYETYIKERYLEFSKLGLPIPLLPGVPVNSQTVTKEATRFDLLSYNLHLPLAYNRAHYMLEVEYQLSLLSDKALTGAGDTHSFVNCSFYYQF</sequence>
<name>A0ABS5J728_9BACT</name>
<feature type="signal peptide" evidence="1">
    <location>
        <begin position="1"/>
        <end position="20"/>
    </location>
</feature>
<gene>
    <name evidence="2" type="ORF">KE626_27120</name>
</gene>
<protein>
    <recommendedName>
        <fullName evidence="4">Outer membrane protein beta-barrel domain-containing protein</fullName>
    </recommendedName>
</protein>
<organism evidence="2 3">
    <name type="scientific">Chitinophaga hostae</name>
    <dbReference type="NCBI Taxonomy" id="2831022"/>
    <lineage>
        <taxon>Bacteria</taxon>
        <taxon>Pseudomonadati</taxon>
        <taxon>Bacteroidota</taxon>
        <taxon>Chitinophagia</taxon>
        <taxon>Chitinophagales</taxon>
        <taxon>Chitinophagaceae</taxon>
        <taxon>Chitinophaga</taxon>
    </lineage>
</organism>